<dbReference type="EMBL" id="JAEQNC010000004">
    <property type="protein sequence ID" value="MBL0371957.1"/>
    <property type="molecule type" value="Genomic_DNA"/>
</dbReference>
<comment type="caution">
    <text evidence="2">The sequence shown here is derived from an EMBL/GenBank/DDBJ whole genome shotgun (WGS) entry which is preliminary data.</text>
</comment>
<gene>
    <name evidence="2" type="ORF">JJB09_07950</name>
</gene>
<accession>A0A936YNH9</accession>
<dbReference type="RefSeq" id="WP_201655762.1">
    <property type="nucleotide sequence ID" value="NZ_JAEQNC010000004.1"/>
</dbReference>
<evidence type="ECO:0000259" key="1">
    <source>
        <dbReference type="PROSITE" id="PS50056"/>
    </source>
</evidence>
<proteinExistence type="predicted"/>
<sequence>MTLSAIHDRFRVSCLPRAAEVAQEWRATHVISLLDPGIADEHVPVIRDAEHIVARLRDQENPDTTSHFPDLVESLFETVRPAVETRNSRILVHCHAGISRSTAFAYSMIAHSAGPGYEEQAFGAFLSIVNKPWPNRRIVEILDRRWGRDGALLKPLDDMRARFPKRIDALHKHNLRRRFFELVPCEIYNR</sequence>
<dbReference type="PROSITE" id="PS00383">
    <property type="entry name" value="TYR_PHOSPHATASE_1"/>
    <property type="match status" value="1"/>
</dbReference>
<feature type="domain" description="Tyrosine specific protein phosphatases" evidence="1">
    <location>
        <begin position="66"/>
        <end position="104"/>
    </location>
</feature>
<protein>
    <submittedName>
        <fullName evidence="2">Dual specificity protein phosphatase family protein</fullName>
    </submittedName>
</protein>
<dbReference type="InterPro" id="IPR000387">
    <property type="entry name" value="Tyr_Pase_dom"/>
</dbReference>
<dbReference type="InterPro" id="IPR029021">
    <property type="entry name" value="Prot-tyrosine_phosphatase-like"/>
</dbReference>
<dbReference type="AlphaFoldDB" id="A0A936YNH9"/>
<dbReference type="GO" id="GO:0004725">
    <property type="term" value="F:protein tyrosine phosphatase activity"/>
    <property type="evidence" value="ECO:0007669"/>
    <property type="project" value="InterPro"/>
</dbReference>
<evidence type="ECO:0000313" key="2">
    <source>
        <dbReference type="EMBL" id="MBL0371957.1"/>
    </source>
</evidence>
<name>A0A936YNH9_9HYPH</name>
<dbReference type="InterPro" id="IPR016130">
    <property type="entry name" value="Tyr_Pase_AS"/>
</dbReference>
<organism evidence="2 3">
    <name type="scientific">Rhizobium setariae</name>
    <dbReference type="NCBI Taxonomy" id="2801340"/>
    <lineage>
        <taxon>Bacteria</taxon>
        <taxon>Pseudomonadati</taxon>
        <taxon>Pseudomonadota</taxon>
        <taxon>Alphaproteobacteria</taxon>
        <taxon>Hyphomicrobiales</taxon>
        <taxon>Rhizobiaceae</taxon>
        <taxon>Rhizobium/Agrobacterium group</taxon>
        <taxon>Rhizobium</taxon>
    </lineage>
</organism>
<dbReference type="SUPFAM" id="SSF52799">
    <property type="entry name" value="(Phosphotyrosine protein) phosphatases II"/>
    <property type="match status" value="1"/>
</dbReference>
<evidence type="ECO:0000313" key="3">
    <source>
        <dbReference type="Proteomes" id="UP000633219"/>
    </source>
</evidence>
<keyword evidence="3" id="KW-1185">Reference proteome</keyword>
<dbReference type="PROSITE" id="PS50056">
    <property type="entry name" value="TYR_PHOSPHATASE_2"/>
    <property type="match status" value="1"/>
</dbReference>
<dbReference type="Pfam" id="PF00102">
    <property type="entry name" value="Y_phosphatase"/>
    <property type="match status" value="1"/>
</dbReference>
<dbReference type="Proteomes" id="UP000633219">
    <property type="component" value="Unassembled WGS sequence"/>
</dbReference>
<dbReference type="InterPro" id="IPR000242">
    <property type="entry name" value="PTP_cat"/>
</dbReference>
<dbReference type="Gene3D" id="3.90.190.10">
    <property type="entry name" value="Protein tyrosine phosphatase superfamily"/>
    <property type="match status" value="1"/>
</dbReference>
<reference evidence="2" key="1">
    <citation type="submission" date="2021-01" db="EMBL/GenBank/DDBJ databases">
        <title>Rhizobium sp. strain KVB221 16S ribosomal RNA gene Genome sequencing and assembly.</title>
        <authorList>
            <person name="Kang M."/>
        </authorList>
    </citation>
    <scope>NUCLEOTIDE SEQUENCE</scope>
    <source>
        <strain evidence="2">KVB221</strain>
    </source>
</reference>